<feature type="transmembrane region" description="Helical" evidence="8">
    <location>
        <begin position="285"/>
        <end position="308"/>
    </location>
</feature>
<dbReference type="InterPro" id="IPR023408">
    <property type="entry name" value="MscS_beta-dom_sf"/>
</dbReference>
<keyword evidence="3" id="KW-1003">Cell membrane</keyword>
<feature type="transmembrane region" description="Helical" evidence="8">
    <location>
        <begin position="351"/>
        <end position="378"/>
    </location>
</feature>
<keyword evidence="9" id="KW-0732">Signal</keyword>
<dbReference type="InterPro" id="IPR022249">
    <property type="entry name" value="DUF3772"/>
</dbReference>
<feature type="region of interest" description="Disordered" evidence="7">
    <location>
        <begin position="810"/>
        <end position="837"/>
    </location>
</feature>
<feature type="transmembrane region" description="Helical" evidence="8">
    <location>
        <begin position="205"/>
        <end position="224"/>
    </location>
</feature>
<evidence type="ECO:0000259" key="11">
    <source>
        <dbReference type="Pfam" id="PF12607"/>
    </source>
</evidence>
<evidence type="ECO:0000256" key="2">
    <source>
        <dbReference type="ARBA" id="ARBA00008017"/>
    </source>
</evidence>
<evidence type="ECO:0000256" key="8">
    <source>
        <dbReference type="SAM" id="Phobius"/>
    </source>
</evidence>
<evidence type="ECO:0000256" key="5">
    <source>
        <dbReference type="ARBA" id="ARBA00022989"/>
    </source>
</evidence>
<gene>
    <name evidence="13" type="ORF">ACFQ4O_09645</name>
</gene>
<dbReference type="EMBL" id="JBHTMX010000073">
    <property type="protein sequence ID" value="MFD1332258.1"/>
    <property type="molecule type" value="Genomic_DNA"/>
</dbReference>
<evidence type="ECO:0000256" key="9">
    <source>
        <dbReference type="SAM" id="SignalP"/>
    </source>
</evidence>
<feature type="signal peptide" evidence="9">
    <location>
        <begin position="1"/>
        <end position="30"/>
    </location>
</feature>
<dbReference type="RefSeq" id="WP_378775479.1">
    <property type="nucleotide sequence ID" value="NZ_JBHTMX010000073.1"/>
</dbReference>
<comment type="subcellular location">
    <subcellularLocation>
        <location evidence="1">Cell membrane</location>
        <topology evidence="1">Multi-pass membrane protein</topology>
    </subcellularLocation>
</comment>
<dbReference type="PANTHER" id="PTHR30347:SF9">
    <property type="entry name" value="MINICONDUCTANCE MECHANOSENSITIVE CHANNEL MSCM"/>
    <property type="match status" value="1"/>
</dbReference>
<evidence type="ECO:0000313" key="13">
    <source>
        <dbReference type="EMBL" id="MFD1332258.1"/>
    </source>
</evidence>
<feature type="transmembrane region" description="Helical" evidence="8">
    <location>
        <begin position="413"/>
        <end position="434"/>
    </location>
</feature>
<accession>A0ABW3Z7M4</accession>
<dbReference type="SUPFAM" id="SSF50182">
    <property type="entry name" value="Sm-like ribonucleoproteins"/>
    <property type="match status" value="1"/>
</dbReference>
<evidence type="ECO:0000259" key="10">
    <source>
        <dbReference type="Pfam" id="PF00924"/>
    </source>
</evidence>
<dbReference type="InterPro" id="IPR011014">
    <property type="entry name" value="MscS_channel_TM-2"/>
</dbReference>
<dbReference type="InterPro" id="IPR049278">
    <property type="entry name" value="MS_channel_C"/>
</dbReference>
<feature type="transmembrane region" description="Helical" evidence="8">
    <location>
        <begin position="490"/>
        <end position="514"/>
    </location>
</feature>
<feature type="region of interest" description="Disordered" evidence="7">
    <location>
        <begin position="99"/>
        <end position="125"/>
    </location>
</feature>
<feature type="domain" description="Mechanosensitive ion channel MscS C-terminal" evidence="12">
    <location>
        <begin position="702"/>
        <end position="784"/>
    </location>
</feature>
<feature type="transmembrane region" description="Helical" evidence="8">
    <location>
        <begin position="611"/>
        <end position="640"/>
    </location>
</feature>
<dbReference type="Pfam" id="PF21082">
    <property type="entry name" value="MS_channel_3rd"/>
    <property type="match status" value="1"/>
</dbReference>
<dbReference type="Gene3D" id="3.30.70.100">
    <property type="match status" value="1"/>
</dbReference>
<feature type="domain" description="Mechanosensitive ion channel MscS" evidence="10">
    <location>
        <begin position="628"/>
        <end position="694"/>
    </location>
</feature>
<dbReference type="SUPFAM" id="SSF82689">
    <property type="entry name" value="Mechanosensitive channel protein MscS (YggB), C-terminal domain"/>
    <property type="match status" value="1"/>
</dbReference>
<evidence type="ECO:0000259" key="12">
    <source>
        <dbReference type="Pfam" id="PF21082"/>
    </source>
</evidence>
<dbReference type="InterPro" id="IPR010920">
    <property type="entry name" value="LSM_dom_sf"/>
</dbReference>
<dbReference type="SUPFAM" id="SSF82861">
    <property type="entry name" value="Mechanosensitive channel protein MscS (YggB), transmembrane region"/>
    <property type="match status" value="1"/>
</dbReference>
<feature type="transmembrane region" description="Helical" evidence="8">
    <location>
        <begin position="440"/>
        <end position="458"/>
    </location>
</feature>
<sequence length="837" mass="88582">MPSGLAAPLRLFAILAVLVATLGAAGVQEAATPAPGARIDQVQAELDQIEATLKRESLDDATLGGLRARIEPLATTVDDAVSQLQPQLKAADARLEQMGPAPAEGQPAESPDAAKEREAQTSARQKIDEQIKRGRLLQVEAAQVGDDITQRRRALLAQRLFERSRSLLDPTLWVELTTNASRDLGAVSLIFSDWRAVVGRNLSPASLGTALASALIALLLLFPGRRRIISLGNRLALREAPRSHLRRSATAMTLVLGTTLTPALAVFALYQGLKLAGWMPMRVEPLMLALIAAAGFLGLVQGLMRAFLNPRRPAWRLVNLSDAAVAEIKNQPLWCALVFVLGRLVERFNDLIVASLAVSIVATGAFAVLNAGTFALALRRLRAAERIEDAGAQTDAAKAPERFGGPALSLLRLLAWAAIAVVLLAVATGYVALAQFLANQVIWIATVLALLFLLLTFVDDLLTTGLSAQTGLGRAASEAIGIRASSLEQIGVVLSGVARVTLLGFALIILAAPWGLETTDVFSWLRTAFTGFQIGDITISVAGVLGALALVFVGFALTRAVQRWLDRDLLPKTRLDTGLKASINTGVGYLGGLLVIVIAVSYLGFSLDRLAIVAGALSVGIGFGLQSIISNFVSGVILLAERPIKAGDWIVIGSDQGNVRRISVRSTEIELFDRSTLIVPNSDFITKSVKNVTHGAPVGRVQIEITVAADVDPVAVRRILLDTAKAHGSVLGFPEPQVFFNSLGKADNGFTLFASVPSPRQAATVKSDLNFALVKAFKEQGVAIGGAAAPSLPEAVDRIGETLTRLALRPAETLSAARSHDASDAPTSPPPRTEPQP</sequence>
<dbReference type="InterPro" id="IPR011066">
    <property type="entry name" value="MscS_channel_C_sf"/>
</dbReference>
<dbReference type="Gene3D" id="2.30.30.60">
    <property type="match status" value="1"/>
</dbReference>
<dbReference type="Pfam" id="PF12607">
    <property type="entry name" value="DUF3772"/>
    <property type="match status" value="1"/>
</dbReference>
<comment type="similarity">
    <text evidence="2">Belongs to the MscS (TC 1.A.23) family.</text>
</comment>
<feature type="chain" id="PRO_5046519064" evidence="9">
    <location>
        <begin position="31"/>
        <end position="837"/>
    </location>
</feature>
<keyword evidence="14" id="KW-1185">Reference proteome</keyword>
<dbReference type="Gene3D" id="1.10.287.1260">
    <property type="match status" value="1"/>
</dbReference>
<keyword evidence="6 8" id="KW-0472">Membrane</keyword>
<evidence type="ECO:0000256" key="6">
    <source>
        <dbReference type="ARBA" id="ARBA00023136"/>
    </source>
</evidence>
<dbReference type="PANTHER" id="PTHR30347">
    <property type="entry name" value="POTASSIUM CHANNEL RELATED"/>
    <property type="match status" value="1"/>
</dbReference>
<feature type="domain" description="DUF3772" evidence="11">
    <location>
        <begin position="131"/>
        <end position="188"/>
    </location>
</feature>
<feature type="compositionally biased region" description="Pro residues" evidence="7">
    <location>
        <begin position="827"/>
        <end position="837"/>
    </location>
</feature>
<evidence type="ECO:0000256" key="3">
    <source>
        <dbReference type="ARBA" id="ARBA00022475"/>
    </source>
</evidence>
<keyword evidence="4 8" id="KW-0812">Transmembrane</keyword>
<feature type="transmembrane region" description="Helical" evidence="8">
    <location>
        <begin position="251"/>
        <end position="273"/>
    </location>
</feature>
<keyword evidence="5 8" id="KW-1133">Transmembrane helix</keyword>
<evidence type="ECO:0000256" key="1">
    <source>
        <dbReference type="ARBA" id="ARBA00004651"/>
    </source>
</evidence>
<evidence type="ECO:0000256" key="4">
    <source>
        <dbReference type="ARBA" id="ARBA00022692"/>
    </source>
</evidence>
<dbReference type="Proteomes" id="UP001597171">
    <property type="component" value="Unassembled WGS sequence"/>
</dbReference>
<evidence type="ECO:0000313" key="14">
    <source>
        <dbReference type="Proteomes" id="UP001597171"/>
    </source>
</evidence>
<evidence type="ECO:0000256" key="7">
    <source>
        <dbReference type="SAM" id="MobiDB-lite"/>
    </source>
</evidence>
<dbReference type="Pfam" id="PF00924">
    <property type="entry name" value="MS_channel_2nd"/>
    <property type="match status" value="1"/>
</dbReference>
<comment type="caution">
    <text evidence="13">The sequence shown here is derived from an EMBL/GenBank/DDBJ whole genome shotgun (WGS) entry which is preliminary data.</text>
</comment>
<name>A0ABW3Z7M4_9HYPH</name>
<protein>
    <submittedName>
        <fullName evidence="13">DUF3772 domain-containing protein</fullName>
    </submittedName>
</protein>
<feature type="transmembrane region" description="Helical" evidence="8">
    <location>
        <begin position="534"/>
        <end position="561"/>
    </location>
</feature>
<organism evidence="13 14">
    <name type="scientific">Methylopila musalis</name>
    <dbReference type="NCBI Taxonomy" id="1134781"/>
    <lineage>
        <taxon>Bacteria</taxon>
        <taxon>Pseudomonadati</taxon>
        <taxon>Pseudomonadota</taxon>
        <taxon>Alphaproteobacteria</taxon>
        <taxon>Hyphomicrobiales</taxon>
        <taxon>Methylopilaceae</taxon>
        <taxon>Methylopila</taxon>
    </lineage>
</organism>
<dbReference type="InterPro" id="IPR052702">
    <property type="entry name" value="MscS-like_channel"/>
</dbReference>
<dbReference type="InterPro" id="IPR006685">
    <property type="entry name" value="MscS_channel_2nd"/>
</dbReference>
<proteinExistence type="inferred from homology"/>
<reference evidence="14" key="1">
    <citation type="journal article" date="2019" name="Int. J. Syst. Evol. Microbiol.">
        <title>The Global Catalogue of Microorganisms (GCM) 10K type strain sequencing project: providing services to taxonomists for standard genome sequencing and annotation.</title>
        <authorList>
            <consortium name="The Broad Institute Genomics Platform"/>
            <consortium name="The Broad Institute Genome Sequencing Center for Infectious Disease"/>
            <person name="Wu L."/>
            <person name="Ma J."/>
        </authorList>
    </citation>
    <scope>NUCLEOTIDE SEQUENCE [LARGE SCALE GENOMIC DNA]</scope>
    <source>
        <strain evidence="14">CCUG 61696</strain>
    </source>
</reference>
<feature type="compositionally biased region" description="Basic and acidic residues" evidence="7">
    <location>
        <begin position="112"/>
        <end position="125"/>
    </location>
</feature>
<feature type="transmembrane region" description="Helical" evidence="8">
    <location>
        <begin position="582"/>
        <end position="605"/>
    </location>
</feature>